<dbReference type="Gene3D" id="2.170.140.10">
    <property type="entry name" value="Chitin binding domain"/>
    <property type="match status" value="3"/>
</dbReference>
<evidence type="ECO:0000313" key="8">
    <source>
        <dbReference type="EMBL" id="TRY63544.1"/>
    </source>
</evidence>
<keyword evidence="9" id="KW-1185">Reference proteome</keyword>
<evidence type="ECO:0000256" key="1">
    <source>
        <dbReference type="ARBA" id="ARBA00022669"/>
    </source>
</evidence>
<dbReference type="STRING" id="6832.A0A553NDL2"/>
<feature type="chain" id="PRO_5021891771" description="Chitin-binding type-2 domain-containing protein" evidence="6">
    <location>
        <begin position="16"/>
        <end position="255"/>
    </location>
</feature>
<accession>A0A553NDL2</accession>
<evidence type="ECO:0000256" key="3">
    <source>
        <dbReference type="ARBA" id="ARBA00022737"/>
    </source>
</evidence>
<dbReference type="Proteomes" id="UP000318571">
    <property type="component" value="Chromosome 10"/>
</dbReference>
<evidence type="ECO:0000256" key="6">
    <source>
        <dbReference type="SAM" id="SignalP"/>
    </source>
</evidence>
<dbReference type="SUPFAM" id="SSF57625">
    <property type="entry name" value="Invertebrate chitin-binding proteins"/>
    <property type="match status" value="3"/>
</dbReference>
<feature type="signal peptide" evidence="6">
    <location>
        <begin position="1"/>
        <end position="15"/>
    </location>
</feature>
<dbReference type="InterPro" id="IPR051940">
    <property type="entry name" value="Chitin_bind-dev_reg"/>
</dbReference>
<dbReference type="InterPro" id="IPR002557">
    <property type="entry name" value="Chitin-bd_dom"/>
</dbReference>
<evidence type="ECO:0000256" key="2">
    <source>
        <dbReference type="ARBA" id="ARBA00022729"/>
    </source>
</evidence>
<dbReference type="Pfam" id="PF01607">
    <property type="entry name" value="CBM_14"/>
    <property type="match status" value="3"/>
</dbReference>
<evidence type="ECO:0000259" key="7">
    <source>
        <dbReference type="PROSITE" id="PS50940"/>
    </source>
</evidence>
<feature type="domain" description="Chitin-binding type-2" evidence="7">
    <location>
        <begin position="163"/>
        <end position="231"/>
    </location>
</feature>
<dbReference type="OMA" id="PNELPCP"/>
<evidence type="ECO:0000256" key="4">
    <source>
        <dbReference type="ARBA" id="ARBA00023157"/>
    </source>
</evidence>
<name>A0A553NDL2_TIGCA</name>
<evidence type="ECO:0000256" key="5">
    <source>
        <dbReference type="ARBA" id="ARBA00023180"/>
    </source>
</evidence>
<keyword evidence="2 6" id="KW-0732">Signal</keyword>
<dbReference type="PROSITE" id="PS50940">
    <property type="entry name" value="CHIT_BIND_II"/>
    <property type="match status" value="3"/>
</dbReference>
<evidence type="ECO:0000313" key="9">
    <source>
        <dbReference type="Proteomes" id="UP000318571"/>
    </source>
</evidence>
<gene>
    <name evidence="8" type="ORF">TCAL_13280</name>
</gene>
<protein>
    <recommendedName>
        <fullName evidence="7">Chitin-binding type-2 domain-containing protein</fullName>
    </recommendedName>
</protein>
<dbReference type="SMART" id="SM00494">
    <property type="entry name" value="ChtBD2"/>
    <property type="match status" value="3"/>
</dbReference>
<dbReference type="PANTHER" id="PTHR23301:SF0">
    <property type="entry name" value="CHITIN-BINDING TYPE-2 DOMAIN-CONTAINING PROTEIN-RELATED"/>
    <property type="match status" value="1"/>
</dbReference>
<reference evidence="8 9" key="1">
    <citation type="journal article" date="2018" name="Nat. Ecol. Evol.">
        <title>Genomic signatures of mitonuclear coevolution across populations of Tigriopus californicus.</title>
        <authorList>
            <person name="Barreto F.S."/>
            <person name="Watson E.T."/>
            <person name="Lima T.G."/>
            <person name="Willett C.S."/>
            <person name="Edmands S."/>
            <person name="Li W."/>
            <person name="Burton R.S."/>
        </authorList>
    </citation>
    <scope>NUCLEOTIDE SEQUENCE [LARGE SCALE GENOMIC DNA]</scope>
    <source>
        <strain evidence="8 9">San Diego</strain>
    </source>
</reference>
<keyword evidence="1" id="KW-0147">Chitin-binding</keyword>
<dbReference type="EMBL" id="VCGU01000458">
    <property type="protein sequence ID" value="TRY63544.1"/>
    <property type="molecule type" value="Genomic_DNA"/>
</dbReference>
<dbReference type="GO" id="GO:0008061">
    <property type="term" value="F:chitin binding"/>
    <property type="evidence" value="ECO:0007669"/>
    <property type="project" value="UniProtKB-KW"/>
</dbReference>
<keyword evidence="3" id="KW-0677">Repeat</keyword>
<organism evidence="8 9">
    <name type="scientific">Tigriopus californicus</name>
    <name type="common">Marine copepod</name>
    <dbReference type="NCBI Taxonomy" id="6832"/>
    <lineage>
        <taxon>Eukaryota</taxon>
        <taxon>Metazoa</taxon>
        <taxon>Ecdysozoa</taxon>
        <taxon>Arthropoda</taxon>
        <taxon>Crustacea</taxon>
        <taxon>Multicrustacea</taxon>
        <taxon>Hexanauplia</taxon>
        <taxon>Copepoda</taxon>
        <taxon>Harpacticoida</taxon>
        <taxon>Harpacticidae</taxon>
        <taxon>Tigriopus</taxon>
    </lineage>
</organism>
<dbReference type="PANTHER" id="PTHR23301">
    <property type="entry name" value="CHITIN BINDING PERITROPHIN-A"/>
    <property type="match status" value="1"/>
</dbReference>
<feature type="domain" description="Chitin-binding type-2" evidence="7">
    <location>
        <begin position="92"/>
        <end position="154"/>
    </location>
</feature>
<proteinExistence type="predicted"/>
<dbReference type="OrthoDB" id="439917at2759"/>
<keyword evidence="4" id="KW-1015">Disulfide bond</keyword>
<sequence length="255" mass="28509">MKELVIIFLFAISAAIKVELTDYVCEEPHGYFPDPEQCDLYYECKNGVATPKLCPDGLLFLLGEAISVKCDYPFNIDCGSREFVQEPEPNIDPKCYRANGYFNHEDATVCDRFYNCVNGVAYELPCAAGLIFDEAIGTCVREEQASSYAKRCVKSSEKANIDGFLCPEEETIGPHGQPLAHPRFPHPKSCQRFITCYFGKDIRELGCGEGEVFDDRTTKCVLPKDGPLDCSCWYNCKEDSACPENCRSDCSCPVL</sequence>
<keyword evidence="5" id="KW-0325">Glycoprotein</keyword>
<dbReference type="GO" id="GO:0005576">
    <property type="term" value="C:extracellular region"/>
    <property type="evidence" value="ECO:0007669"/>
    <property type="project" value="InterPro"/>
</dbReference>
<feature type="domain" description="Chitin-binding type-2" evidence="7">
    <location>
        <begin position="22"/>
        <end position="80"/>
    </location>
</feature>
<comment type="caution">
    <text evidence="8">The sequence shown here is derived from an EMBL/GenBank/DDBJ whole genome shotgun (WGS) entry which is preliminary data.</text>
</comment>
<dbReference type="InterPro" id="IPR036508">
    <property type="entry name" value="Chitin-bd_dom_sf"/>
</dbReference>
<dbReference type="AlphaFoldDB" id="A0A553NDL2"/>